<evidence type="ECO:0000256" key="1">
    <source>
        <dbReference type="SAM" id="MobiDB-lite"/>
    </source>
</evidence>
<keyword evidence="3" id="KW-1185">Reference proteome</keyword>
<feature type="region of interest" description="Disordered" evidence="1">
    <location>
        <begin position="1"/>
        <end position="21"/>
    </location>
</feature>
<gene>
    <name evidence="2" type="ORF">CPB83DRAFT_841417</name>
</gene>
<dbReference type="EMBL" id="MU158204">
    <property type="protein sequence ID" value="KAF9521251.1"/>
    <property type="molecule type" value="Genomic_DNA"/>
</dbReference>
<dbReference type="OrthoDB" id="3149423at2759"/>
<proteinExistence type="predicted"/>
<sequence>MGKRSKSKANKAKKSKKSTKVTWSNEEIVVLQSYEEKWFALASQEERQKLAYSSIANDLRNLSPEKYAVEVLLQRRELQAEWDKKCAQVKSWYKSKSPASKERRVFRFERRIALRKVVGHKKSKIIDEAVMEKLPEDKKNDRNAYFALYQKTLSEVMATLSKKEKRQMEATRDEWQAEGPPEEVQIKNAQRFGYRGIEEMHKVANKQFGMIVVTFSARRKRSGGWEYFSHDYNPSLNGPGEPVLPMSEWAKAECKVFGRAFAKY</sequence>
<protein>
    <submittedName>
        <fullName evidence="2">Uncharacterized protein</fullName>
    </submittedName>
</protein>
<comment type="caution">
    <text evidence="2">The sequence shown here is derived from an EMBL/GenBank/DDBJ whole genome shotgun (WGS) entry which is preliminary data.</text>
</comment>
<feature type="compositionally biased region" description="Basic residues" evidence="1">
    <location>
        <begin position="1"/>
        <end position="19"/>
    </location>
</feature>
<evidence type="ECO:0000313" key="2">
    <source>
        <dbReference type="EMBL" id="KAF9521251.1"/>
    </source>
</evidence>
<accession>A0A9P6BDX6</accession>
<dbReference type="Proteomes" id="UP000807306">
    <property type="component" value="Unassembled WGS sequence"/>
</dbReference>
<organism evidence="2 3">
    <name type="scientific">Crepidotus variabilis</name>
    <dbReference type="NCBI Taxonomy" id="179855"/>
    <lineage>
        <taxon>Eukaryota</taxon>
        <taxon>Fungi</taxon>
        <taxon>Dikarya</taxon>
        <taxon>Basidiomycota</taxon>
        <taxon>Agaricomycotina</taxon>
        <taxon>Agaricomycetes</taxon>
        <taxon>Agaricomycetidae</taxon>
        <taxon>Agaricales</taxon>
        <taxon>Agaricineae</taxon>
        <taxon>Crepidotaceae</taxon>
        <taxon>Crepidotus</taxon>
    </lineage>
</organism>
<reference evidence="2" key="1">
    <citation type="submission" date="2020-11" db="EMBL/GenBank/DDBJ databases">
        <authorList>
            <consortium name="DOE Joint Genome Institute"/>
            <person name="Ahrendt S."/>
            <person name="Riley R."/>
            <person name="Andreopoulos W."/>
            <person name="Labutti K."/>
            <person name="Pangilinan J."/>
            <person name="Ruiz-Duenas F.J."/>
            <person name="Barrasa J.M."/>
            <person name="Sanchez-Garcia M."/>
            <person name="Camarero S."/>
            <person name="Miyauchi S."/>
            <person name="Serrano A."/>
            <person name="Linde D."/>
            <person name="Babiker R."/>
            <person name="Drula E."/>
            <person name="Ayuso-Fernandez I."/>
            <person name="Pacheco R."/>
            <person name="Padilla G."/>
            <person name="Ferreira P."/>
            <person name="Barriuso J."/>
            <person name="Kellner H."/>
            <person name="Castanera R."/>
            <person name="Alfaro M."/>
            <person name="Ramirez L."/>
            <person name="Pisabarro A.G."/>
            <person name="Kuo A."/>
            <person name="Tritt A."/>
            <person name="Lipzen A."/>
            <person name="He G."/>
            <person name="Yan M."/>
            <person name="Ng V."/>
            <person name="Cullen D."/>
            <person name="Martin F."/>
            <person name="Rosso M.-N."/>
            <person name="Henrissat B."/>
            <person name="Hibbett D."/>
            <person name="Martinez A.T."/>
            <person name="Grigoriev I.V."/>
        </authorList>
    </citation>
    <scope>NUCLEOTIDE SEQUENCE</scope>
    <source>
        <strain evidence="2">CBS 506.95</strain>
    </source>
</reference>
<feature type="non-terminal residue" evidence="2">
    <location>
        <position position="264"/>
    </location>
</feature>
<name>A0A9P6BDX6_9AGAR</name>
<dbReference type="AlphaFoldDB" id="A0A9P6BDX6"/>
<evidence type="ECO:0000313" key="3">
    <source>
        <dbReference type="Proteomes" id="UP000807306"/>
    </source>
</evidence>